<dbReference type="Pfam" id="PF00497">
    <property type="entry name" value="SBP_bac_3"/>
    <property type="match status" value="1"/>
</dbReference>
<reference evidence="5 6" key="1">
    <citation type="submission" date="2016-11" db="EMBL/GenBank/DDBJ databases">
        <title>Trade-off between light-utilization and light-protection in marine flavobacteria.</title>
        <authorList>
            <person name="Kumagai Y."/>
        </authorList>
    </citation>
    <scope>NUCLEOTIDE SEQUENCE [LARGE SCALE GENOMIC DNA]</scope>
    <source>
        <strain evidence="5 6">NBRC 107125</strain>
    </source>
</reference>
<evidence type="ECO:0000313" key="6">
    <source>
        <dbReference type="Proteomes" id="UP000193450"/>
    </source>
</evidence>
<dbReference type="RefSeq" id="WP_085759185.1">
    <property type="nucleotide sequence ID" value="NZ_CP019343.1"/>
</dbReference>
<dbReference type="InterPro" id="IPR001638">
    <property type="entry name" value="Solute-binding_3/MltF_N"/>
</dbReference>
<dbReference type="KEGG" id="osg:BST96_13380"/>
<keyword evidence="6" id="KW-1185">Reference proteome</keyword>
<evidence type="ECO:0000256" key="1">
    <source>
        <dbReference type="ARBA" id="ARBA00010333"/>
    </source>
</evidence>
<dbReference type="STRING" id="716816.BST96_13380"/>
<evidence type="ECO:0000259" key="4">
    <source>
        <dbReference type="Pfam" id="PF00497"/>
    </source>
</evidence>
<dbReference type="OrthoDB" id="9768183at2"/>
<dbReference type="AlphaFoldDB" id="A0A1X9NJG1"/>
<evidence type="ECO:0000313" key="5">
    <source>
        <dbReference type="EMBL" id="ARN75017.1"/>
    </source>
</evidence>
<sequence>MSYLYTFTVQIALLFTLASTASAQAEEPLKVIVTAAGKPWSYIDDQGKPQGISRELMGAVFDDMAVPVNYKALLYTRALHSLKTGKADVMALTIGSTQSIQPPPDTYVSPAPVGNIPLSIYKLASRDLTIQTPRDLANYRVGLVRVEKQPAGQADNVFYYPRNEFLFKALAKGKIDFAIGALYFDHVWSEKFEVEIERLLQIDTLNIYIAFSSQTLGEKKAASLCRDYFLTNKKLSNNGKLEQLLLGMDAPDLVPHLKITDKVENPDCVTQIAKDNTGN</sequence>
<comment type="similarity">
    <text evidence="1">Belongs to the bacterial solute-binding protein 3 family.</text>
</comment>
<name>A0A1X9NJG1_9GAMM</name>
<accession>A0A1X9NJG1</accession>
<dbReference type="Gene3D" id="3.40.190.10">
    <property type="entry name" value="Periplasmic binding protein-like II"/>
    <property type="match status" value="2"/>
</dbReference>
<dbReference type="Proteomes" id="UP000193450">
    <property type="component" value="Chromosome"/>
</dbReference>
<dbReference type="EMBL" id="CP019343">
    <property type="protein sequence ID" value="ARN75017.1"/>
    <property type="molecule type" value="Genomic_DNA"/>
</dbReference>
<evidence type="ECO:0000256" key="2">
    <source>
        <dbReference type="ARBA" id="ARBA00022729"/>
    </source>
</evidence>
<gene>
    <name evidence="5" type="ORF">BST96_13380</name>
</gene>
<dbReference type="SUPFAM" id="SSF53850">
    <property type="entry name" value="Periplasmic binding protein-like II"/>
    <property type="match status" value="1"/>
</dbReference>
<protein>
    <recommendedName>
        <fullName evidence="4">Solute-binding protein family 3/N-terminal domain-containing protein</fullName>
    </recommendedName>
</protein>
<feature type="domain" description="Solute-binding protein family 3/N-terminal" evidence="4">
    <location>
        <begin position="29"/>
        <end position="97"/>
    </location>
</feature>
<feature type="chain" id="PRO_5012372263" description="Solute-binding protein family 3/N-terminal domain-containing protein" evidence="3">
    <location>
        <begin position="26"/>
        <end position="279"/>
    </location>
</feature>
<dbReference type="PANTHER" id="PTHR35936:SF6">
    <property type="entry name" value="AMINO ACID ABC TRANSPORTER SUBSTRATE-BINDING PAAT FAMILY PROTEIN"/>
    <property type="match status" value="1"/>
</dbReference>
<proteinExistence type="inferred from homology"/>
<dbReference type="PANTHER" id="PTHR35936">
    <property type="entry name" value="MEMBRANE-BOUND LYTIC MUREIN TRANSGLYCOSYLASE F"/>
    <property type="match status" value="1"/>
</dbReference>
<organism evidence="5 6">
    <name type="scientific">Oceanicoccus sagamiensis</name>
    <dbReference type="NCBI Taxonomy" id="716816"/>
    <lineage>
        <taxon>Bacteria</taxon>
        <taxon>Pseudomonadati</taxon>
        <taxon>Pseudomonadota</taxon>
        <taxon>Gammaproteobacteria</taxon>
        <taxon>Cellvibrionales</taxon>
        <taxon>Spongiibacteraceae</taxon>
        <taxon>Oceanicoccus</taxon>
    </lineage>
</organism>
<keyword evidence="2 3" id="KW-0732">Signal</keyword>
<evidence type="ECO:0000256" key="3">
    <source>
        <dbReference type="SAM" id="SignalP"/>
    </source>
</evidence>
<feature type="signal peptide" evidence="3">
    <location>
        <begin position="1"/>
        <end position="25"/>
    </location>
</feature>